<reference evidence="3" key="1">
    <citation type="submission" date="2014-03" db="EMBL/GenBank/DDBJ databases">
        <authorList>
            <person name="Aksoy S."/>
            <person name="Warren W."/>
            <person name="Wilson R.K."/>
        </authorList>
    </citation>
    <scope>NUCLEOTIDE SEQUENCE [LARGE SCALE GENOMIC DNA]</scope>
    <source>
        <strain evidence="3">IAEA</strain>
    </source>
</reference>
<evidence type="ECO:0000313" key="3">
    <source>
        <dbReference type="Proteomes" id="UP000092445"/>
    </source>
</evidence>
<keyword evidence="1" id="KW-0472">Membrane</keyword>
<sequence length="187" mass="19694">MPNSSVFFLVISPVCFAYGLTVVLFIPPNFSIIGGVLAGVVLVLITDFVSSVTFWLVCCNSSEGGLGLAKRATNESSSNIKFGEERFGVKLPPPESTVFSSSVANTSSSPSSGNKNSDAVAKLVNDPWLVVAYVVADAPAGAEYACEARLQKTADENLERASEDACLLDRVAKNLVLCEENLGEGHA</sequence>
<keyword evidence="1" id="KW-0812">Transmembrane</keyword>
<evidence type="ECO:0000256" key="1">
    <source>
        <dbReference type="SAM" id="Phobius"/>
    </source>
</evidence>
<organism evidence="2 3">
    <name type="scientific">Glossina pallidipes</name>
    <name type="common">Tsetse fly</name>
    <dbReference type="NCBI Taxonomy" id="7398"/>
    <lineage>
        <taxon>Eukaryota</taxon>
        <taxon>Metazoa</taxon>
        <taxon>Ecdysozoa</taxon>
        <taxon>Arthropoda</taxon>
        <taxon>Hexapoda</taxon>
        <taxon>Insecta</taxon>
        <taxon>Pterygota</taxon>
        <taxon>Neoptera</taxon>
        <taxon>Endopterygota</taxon>
        <taxon>Diptera</taxon>
        <taxon>Brachycera</taxon>
        <taxon>Muscomorpha</taxon>
        <taxon>Hippoboscoidea</taxon>
        <taxon>Glossinidae</taxon>
        <taxon>Glossina</taxon>
    </lineage>
</organism>
<proteinExistence type="predicted"/>
<dbReference type="VEuPathDB" id="VectorBase:GPAI035919"/>
<dbReference type="EnsemblMetazoa" id="GPAI035919-RA">
    <property type="protein sequence ID" value="GPAI035919-PA"/>
    <property type="gene ID" value="GPAI035919"/>
</dbReference>
<protein>
    <submittedName>
        <fullName evidence="2">Uncharacterized protein</fullName>
    </submittedName>
</protein>
<dbReference type="AlphaFoldDB" id="A0A1B0A6L7"/>
<accession>A0A1B0A6L7</accession>
<feature type="transmembrane region" description="Helical" evidence="1">
    <location>
        <begin position="33"/>
        <end position="57"/>
    </location>
</feature>
<dbReference type="Proteomes" id="UP000092445">
    <property type="component" value="Unassembled WGS sequence"/>
</dbReference>
<keyword evidence="3" id="KW-1185">Reference proteome</keyword>
<name>A0A1B0A6L7_GLOPL</name>
<feature type="transmembrane region" description="Helical" evidence="1">
    <location>
        <begin position="6"/>
        <end position="26"/>
    </location>
</feature>
<evidence type="ECO:0000313" key="2">
    <source>
        <dbReference type="EnsemblMetazoa" id="GPAI035919-PA"/>
    </source>
</evidence>
<keyword evidence="1" id="KW-1133">Transmembrane helix</keyword>
<reference evidence="2" key="2">
    <citation type="submission" date="2020-05" db="UniProtKB">
        <authorList>
            <consortium name="EnsemblMetazoa"/>
        </authorList>
    </citation>
    <scope>IDENTIFICATION</scope>
    <source>
        <strain evidence="2">IAEA</strain>
    </source>
</reference>